<dbReference type="Proteomes" id="UP000276223">
    <property type="component" value="Unassembled WGS sequence"/>
</dbReference>
<dbReference type="EMBL" id="RJVA01000012">
    <property type="protein sequence ID" value="ROQ92303.1"/>
    <property type="molecule type" value="Genomic_DNA"/>
</dbReference>
<evidence type="ECO:0000313" key="14">
    <source>
        <dbReference type="Proteomes" id="UP000276223"/>
    </source>
</evidence>
<accession>A0A3N1UQE4</accession>
<dbReference type="InterPro" id="IPR009875">
    <property type="entry name" value="PilZ_domain"/>
</dbReference>
<dbReference type="GO" id="GO:0035438">
    <property type="term" value="F:cyclic-di-GMP binding"/>
    <property type="evidence" value="ECO:0007669"/>
    <property type="project" value="InterPro"/>
</dbReference>
<feature type="modified residue" description="4-aspartylphosphate" evidence="6">
    <location>
        <position position="978"/>
    </location>
</feature>
<dbReference type="SUPFAM" id="SSF55781">
    <property type="entry name" value="GAF domain-like"/>
    <property type="match status" value="1"/>
</dbReference>
<dbReference type="SMART" id="SM00388">
    <property type="entry name" value="HisKA"/>
    <property type="match status" value="1"/>
</dbReference>
<evidence type="ECO:0000259" key="12">
    <source>
        <dbReference type="PROSITE" id="PS51833"/>
    </source>
</evidence>
<evidence type="ECO:0000256" key="3">
    <source>
        <dbReference type="ARBA" id="ARBA00022553"/>
    </source>
</evidence>
<dbReference type="RefSeq" id="WP_123290464.1">
    <property type="nucleotide sequence ID" value="NZ_RJVA01000012.1"/>
</dbReference>
<dbReference type="InterPro" id="IPR013976">
    <property type="entry name" value="HDOD"/>
</dbReference>
<sequence>MSEMGKSSGPANGSFRDEVRRVIRTLETLPSAPAVASNILNALTQARPDMERVVKLLETDQGLALKLLRLVNSSYYGLSKKVTTLHRAVALLGVEQLRCMLLSVTVSESLIKELRRRARKDQQALWEHSLACAVCCELFAEKVLPKRSSEAFVLGLLHDVGKLLFMECAAETYREVEQAARDRGVAMAEAEQDLLGVDHATVARWLAEKWGLPPILTFPLWWHHHSPDVLSLMDVADSEIRDLSLLVNLSDHVVHELMADAVAVEQFRSPDPALLDHFGLSLSDCDQIKSRIAKRYSARTALLDFEQDELSFYFSALQRANQHLSRMASRGVQLESARRSEREREALDALEAVLPALADMPTMLEEAAQRVAKILGVDHGVVYVWDDAGPTLYGSWWKTDQVPRPFALSKEGGNGREVLNSMPLAMRQLLSGFRKRYSFTAGGAVMDRRVQYHPPYIALPMVVDDRVVGEAILHDQGLHDEEVHAARPLAVYEKVGRVLSSAVRQIRLVEQSRDLNDKLSAALAQAGRTMKELREAQARYRDEKERLAVTLQSIAEAVIATDTEGRVVLFNEAASKLTGWDAQNAVGKPAEELLQLRTAAEEPFSNPVAAVLEKGGPVEYANELAVITRDGSRRPVALCGAPIIDEEGRSVGVIFAVRDLTYQKKMETEVLRARKLDSLRILAGGIAHDFNNILMGILGNLNLARMFVNEPEKLESRLTEAEKGVHRAKELTQQLLSLAKGGVPTKKTAAMASLLREGANFVLSGSNVKVHFSLPEDLCPVEVDVAQMHQVISNLLINAMQAMPEGGTVWISAENVEVTEDTGLPLSKGTYVHVAFRDEGTGIKAEYLDRIFDPYFTTKDRNSEKGTGLGLAIVYSVMKRHGGCVTVESQEGKGTVFHLYLPASDAVPPSAKHDSTPLQTAQGRILVMDDEESVRNIVREMLTHLGYEPDVAQEGLEAIKKYEAALKQERPYHAVILDLTVRGGMGARETLEKLQTLDPEVKAIVSSGYVQDEIVNRHAEFGFAAVITKPFTIRKLAETLQRVVHKKDQRRCVRRNVQHSVTVELADASFLAKTLNLSEEGALIDSNVPVNPEAVVSVNVKPEHEEPRRLRGRVVWSRVRAMNGDGASYLVGVHFDNISEEDREYVRGLMGLES</sequence>
<keyword evidence="4" id="KW-0808">Transferase</keyword>
<dbReference type="InterPro" id="IPR036890">
    <property type="entry name" value="HATPase_C_sf"/>
</dbReference>
<dbReference type="Pfam" id="PF00072">
    <property type="entry name" value="Response_reg"/>
    <property type="match status" value="1"/>
</dbReference>
<dbReference type="InterPro" id="IPR001789">
    <property type="entry name" value="Sig_transdc_resp-reg_receiver"/>
</dbReference>
<evidence type="ECO:0000256" key="6">
    <source>
        <dbReference type="PROSITE-ProRule" id="PRU00169"/>
    </source>
</evidence>
<protein>
    <recommendedName>
        <fullName evidence="2">histidine kinase</fullName>
        <ecNumber evidence="2">2.7.13.3</ecNumber>
    </recommendedName>
</protein>
<evidence type="ECO:0000259" key="10">
    <source>
        <dbReference type="PROSITE" id="PS50112"/>
    </source>
</evidence>
<dbReference type="InterPro" id="IPR001610">
    <property type="entry name" value="PAC"/>
</dbReference>
<keyword evidence="3 6" id="KW-0597">Phosphoprotein</keyword>
<evidence type="ECO:0000259" key="11">
    <source>
        <dbReference type="PROSITE" id="PS50113"/>
    </source>
</evidence>
<keyword evidence="14" id="KW-1185">Reference proteome</keyword>
<dbReference type="SUPFAM" id="SSF52172">
    <property type="entry name" value="CheY-like"/>
    <property type="match status" value="1"/>
</dbReference>
<dbReference type="PROSITE" id="PS51833">
    <property type="entry name" value="HDOD"/>
    <property type="match status" value="1"/>
</dbReference>
<dbReference type="PRINTS" id="PR00344">
    <property type="entry name" value="BCTRLSENSOR"/>
</dbReference>
<dbReference type="InterPro" id="IPR036097">
    <property type="entry name" value="HisK_dim/P_sf"/>
</dbReference>
<dbReference type="SUPFAM" id="SSF109604">
    <property type="entry name" value="HD-domain/PDEase-like"/>
    <property type="match status" value="1"/>
</dbReference>
<proteinExistence type="predicted"/>
<reference evidence="13 14" key="1">
    <citation type="submission" date="2018-11" db="EMBL/GenBank/DDBJ databases">
        <title>Genomic Encyclopedia of Type Strains, Phase IV (KMG-IV): sequencing the most valuable type-strain genomes for metagenomic binning, comparative biology and taxonomic classification.</title>
        <authorList>
            <person name="Goeker M."/>
        </authorList>
    </citation>
    <scope>NUCLEOTIDE SEQUENCE [LARGE SCALE GENOMIC DNA]</scope>
    <source>
        <strain evidence="13 14">DSM 22027</strain>
    </source>
</reference>
<evidence type="ECO:0000256" key="4">
    <source>
        <dbReference type="ARBA" id="ARBA00022679"/>
    </source>
</evidence>
<dbReference type="PANTHER" id="PTHR43065">
    <property type="entry name" value="SENSOR HISTIDINE KINASE"/>
    <property type="match status" value="1"/>
</dbReference>
<dbReference type="OrthoDB" id="5476885at2"/>
<feature type="domain" description="PAC" evidence="11">
    <location>
        <begin position="620"/>
        <end position="672"/>
    </location>
</feature>
<dbReference type="GO" id="GO:0000155">
    <property type="term" value="F:phosphorelay sensor kinase activity"/>
    <property type="evidence" value="ECO:0007669"/>
    <property type="project" value="InterPro"/>
</dbReference>
<dbReference type="PANTHER" id="PTHR43065:SF42">
    <property type="entry name" value="TWO-COMPONENT SENSOR PPRA"/>
    <property type="match status" value="1"/>
</dbReference>
<dbReference type="SUPFAM" id="SSF47384">
    <property type="entry name" value="Homodimeric domain of signal transducing histidine kinase"/>
    <property type="match status" value="1"/>
</dbReference>
<evidence type="ECO:0000259" key="8">
    <source>
        <dbReference type="PROSITE" id="PS50109"/>
    </source>
</evidence>
<dbReference type="EC" id="2.7.13.3" evidence="2"/>
<dbReference type="Gene3D" id="3.30.450.40">
    <property type="match status" value="1"/>
</dbReference>
<dbReference type="InterPro" id="IPR035965">
    <property type="entry name" value="PAS-like_dom_sf"/>
</dbReference>
<dbReference type="Gene3D" id="3.30.450.20">
    <property type="entry name" value="PAS domain"/>
    <property type="match status" value="1"/>
</dbReference>
<dbReference type="Gene3D" id="2.40.10.220">
    <property type="entry name" value="predicted glycosyltransferase like domains"/>
    <property type="match status" value="1"/>
</dbReference>
<dbReference type="CDD" id="cd00156">
    <property type="entry name" value="REC"/>
    <property type="match status" value="1"/>
</dbReference>
<feature type="domain" description="HDOD" evidence="12">
    <location>
        <begin position="29"/>
        <end position="226"/>
    </location>
</feature>
<dbReference type="InterPro" id="IPR011006">
    <property type="entry name" value="CheY-like_superfamily"/>
</dbReference>
<dbReference type="Gene3D" id="3.30.565.10">
    <property type="entry name" value="Histidine kinase-like ATPase, C-terminal domain"/>
    <property type="match status" value="1"/>
</dbReference>
<dbReference type="SMART" id="SM00086">
    <property type="entry name" value="PAC"/>
    <property type="match status" value="1"/>
</dbReference>
<dbReference type="InterPro" id="IPR003018">
    <property type="entry name" value="GAF"/>
</dbReference>
<evidence type="ECO:0000256" key="7">
    <source>
        <dbReference type="SAM" id="Coils"/>
    </source>
</evidence>
<gene>
    <name evidence="13" type="ORF">EDC27_2007</name>
</gene>
<dbReference type="PROSITE" id="PS50113">
    <property type="entry name" value="PAC"/>
    <property type="match status" value="1"/>
</dbReference>
<feature type="domain" description="Histidine kinase" evidence="8">
    <location>
        <begin position="685"/>
        <end position="905"/>
    </location>
</feature>
<dbReference type="Pfam" id="PF02518">
    <property type="entry name" value="HATPase_c"/>
    <property type="match status" value="1"/>
</dbReference>
<dbReference type="Pfam" id="PF07238">
    <property type="entry name" value="PilZ"/>
    <property type="match status" value="1"/>
</dbReference>
<evidence type="ECO:0000259" key="9">
    <source>
        <dbReference type="PROSITE" id="PS50110"/>
    </source>
</evidence>
<dbReference type="SMART" id="SM00065">
    <property type="entry name" value="GAF"/>
    <property type="match status" value="1"/>
</dbReference>
<evidence type="ECO:0000256" key="2">
    <source>
        <dbReference type="ARBA" id="ARBA00012438"/>
    </source>
</evidence>
<dbReference type="Pfam" id="PF13426">
    <property type="entry name" value="PAS_9"/>
    <property type="match status" value="1"/>
</dbReference>
<dbReference type="Gene3D" id="1.10.287.130">
    <property type="match status" value="1"/>
</dbReference>
<dbReference type="PROSITE" id="PS50112">
    <property type="entry name" value="PAS"/>
    <property type="match status" value="1"/>
</dbReference>
<comment type="caution">
    <text evidence="13">The sequence shown here is derived from an EMBL/GenBank/DDBJ whole genome shotgun (WGS) entry which is preliminary data.</text>
</comment>
<keyword evidence="7" id="KW-0175">Coiled coil</keyword>
<dbReference type="Gene3D" id="3.40.50.2300">
    <property type="match status" value="1"/>
</dbReference>
<evidence type="ECO:0000256" key="1">
    <source>
        <dbReference type="ARBA" id="ARBA00000085"/>
    </source>
</evidence>
<evidence type="ECO:0000313" key="13">
    <source>
        <dbReference type="EMBL" id="ROQ92303.1"/>
    </source>
</evidence>
<dbReference type="SMART" id="SM00091">
    <property type="entry name" value="PAS"/>
    <property type="match status" value="1"/>
</dbReference>
<dbReference type="PROSITE" id="PS50110">
    <property type="entry name" value="RESPONSE_REGULATORY"/>
    <property type="match status" value="1"/>
</dbReference>
<name>A0A3N1UQE4_9BACT</name>
<dbReference type="CDD" id="cd00130">
    <property type="entry name" value="PAS"/>
    <property type="match status" value="1"/>
</dbReference>
<dbReference type="Pfam" id="PF08668">
    <property type="entry name" value="HDOD"/>
    <property type="match status" value="1"/>
</dbReference>
<dbReference type="InterPro" id="IPR005467">
    <property type="entry name" value="His_kinase_dom"/>
</dbReference>
<dbReference type="InterPro" id="IPR003594">
    <property type="entry name" value="HATPase_dom"/>
</dbReference>
<dbReference type="InterPro" id="IPR000700">
    <property type="entry name" value="PAS-assoc_C"/>
</dbReference>
<dbReference type="InterPro" id="IPR000014">
    <property type="entry name" value="PAS"/>
</dbReference>
<dbReference type="PROSITE" id="PS50109">
    <property type="entry name" value="HIS_KIN"/>
    <property type="match status" value="1"/>
</dbReference>
<dbReference type="AlphaFoldDB" id="A0A3N1UQE4"/>
<dbReference type="SMART" id="SM00387">
    <property type="entry name" value="HATPase_c"/>
    <property type="match status" value="1"/>
</dbReference>
<dbReference type="SUPFAM" id="SSF141371">
    <property type="entry name" value="PilZ domain-like"/>
    <property type="match status" value="1"/>
</dbReference>
<dbReference type="InterPro" id="IPR029016">
    <property type="entry name" value="GAF-like_dom_sf"/>
</dbReference>
<feature type="coiled-coil region" evidence="7">
    <location>
        <begin position="516"/>
        <end position="550"/>
    </location>
</feature>
<dbReference type="CDD" id="cd00082">
    <property type="entry name" value="HisKA"/>
    <property type="match status" value="1"/>
</dbReference>
<dbReference type="SMART" id="SM00448">
    <property type="entry name" value="REC"/>
    <property type="match status" value="1"/>
</dbReference>
<dbReference type="SUPFAM" id="SSF55785">
    <property type="entry name" value="PYP-like sensor domain (PAS domain)"/>
    <property type="match status" value="1"/>
</dbReference>
<feature type="domain" description="PAS" evidence="10">
    <location>
        <begin position="543"/>
        <end position="588"/>
    </location>
</feature>
<feature type="domain" description="Response regulatory" evidence="9">
    <location>
        <begin position="924"/>
        <end position="1044"/>
    </location>
</feature>
<dbReference type="CDD" id="cd00075">
    <property type="entry name" value="HATPase"/>
    <property type="match status" value="1"/>
</dbReference>
<dbReference type="Gene3D" id="1.10.3210.10">
    <property type="entry name" value="Hypothetical protein af1432"/>
    <property type="match status" value="1"/>
</dbReference>
<comment type="catalytic activity">
    <reaction evidence="1">
        <text>ATP + protein L-histidine = ADP + protein N-phospho-L-histidine.</text>
        <dbReference type="EC" id="2.7.13.3"/>
    </reaction>
</comment>
<dbReference type="NCBIfam" id="TIGR00229">
    <property type="entry name" value="sensory_box"/>
    <property type="match status" value="1"/>
</dbReference>
<dbReference type="SUPFAM" id="SSF55874">
    <property type="entry name" value="ATPase domain of HSP90 chaperone/DNA topoisomerase II/histidine kinase"/>
    <property type="match status" value="1"/>
</dbReference>
<evidence type="ECO:0000256" key="5">
    <source>
        <dbReference type="ARBA" id="ARBA00022777"/>
    </source>
</evidence>
<dbReference type="InterPro" id="IPR003661">
    <property type="entry name" value="HisK_dim/P_dom"/>
</dbReference>
<dbReference type="InterPro" id="IPR004358">
    <property type="entry name" value="Sig_transdc_His_kin-like_C"/>
</dbReference>
<keyword evidence="5" id="KW-0418">Kinase</keyword>
<organism evidence="13 14">
    <name type="scientific">Desulfosoma caldarium</name>
    <dbReference type="NCBI Taxonomy" id="610254"/>
    <lineage>
        <taxon>Bacteria</taxon>
        <taxon>Pseudomonadati</taxon>
        <taxon>Thermodesulfobacteriota</taxon>
        <taxon>Syntrophobacteria</taxon>
        <taxon>Syntrophobacterales</taxon>
        <taxon>Syntrophobacteraceae</taxon>
        <taxon>Desulfosoma</taxon>
    </lineage>
</organism>